<name>A0A9W9DG15_9AGAR</name>
<keyword evidence="2" id="KW-1185">Reference proteome</keyword>
<reference evidence="1" key="1">
    <citation type="submission" date="2022-08" db="EMBL/GenBank/DDBJ databases">
        <title>A Global Phylogenomic Analysis of the Shiitake Genus Lentinula.</title>
        <authorList>
            <consortium name="DOE Joint Genome Institute"/>
            <person name="Sierra-Patev S."/>
            <person name="Min B."/>
            <person name="Naranjo-Ortiz M."/>
            <person name="Looney B."/>
            <person name="Konkel Z."/>
            <person name="Slot J.C."/>
            <person name="Sakamoto Y."/>
            <person name="Steenwyk J.L."/>
            <person name="Rokas A."/>
            <person name="Carro J."/>
            <person name="Camarero S."/>
            <person name="Ferreira P."/>
            <person name="Molpeceres G."/>
            <person name="Ruiz-Duenas F.J."/>
            <person name="Serrano A."/>
            <person name="Henrissat B."/>
            <person name="Drula E."/>
            <person name="Hughes K.W."/>
            <person name="Mata J.L."/>
            <person name="Ishikawa N.K."/>
            <person name="Vargas-Isla R."/>
            <person name="Ushijima S."/>
            <person name="Smith C.A."/>
            <person name="Ahrendt S."/>
            <person name="Andreopoulos W."/>
            <person name="He G."/>
            <person name="Labutti K."/>
            <person name="Lipzen A."/>
            <person name="Ng V."/>
            <person name="Riley R."/>
            <person name="Sandor L."/>
            <person name="Barry K."/>
            <person name="Martinez A.T."/>
            <person name="Xiao Y."/>
            <person name="Gibbons J.G."/>
            <person name="Terashima K."/>
            <person name="Grigoriev I.V."/>
            <person name="Hibbett D.S."/>
        </authorList>
    </citation>
    <scope>NUCLEOTIDE SEQUENCE</scope>
    <source>
        <strain evidence="1">JLM2183</strain>
    </source>
</reference>
<dbReference type="Proteomes" id="UP001150266">
    <property type="component" value="Unassembled WGS sequence"/>
</dbReference>
<evidence type="ECO:0000313" key="2">
    <source>
        <dbReference type="Proteomes" id="UP001150266"/>
    </source>
</evidence>
<dbReference type="EMBL" id="JAOTPV010000034">
    <property type="protein sequence ID" value="KAJ4468900.1"/>
    <property type="molecule type" value="Genomic_DNA"/>
</dbReference>
<organism evidence="1 2">
    <name type="scientific">Lentinula aciculospora</name>
    <dbReference type="NCBI Taxonomy" id="153920"/>
    <lineage>
        <taxon>Eukaryota</taxon>
        <taxon>Fungi</taxon>
        <taxon>Dikarya</taxon>
        <taxon>Basidiomycota</taxon>
        <taxon>Agaricomycotina</taxon>
        <taxon>Agaricomycetes</taxon>
        <taxon>Agaricomycetidae</taxon>
        <taxon>Agaricales</taxon>
        <taxon>Marasmiineae</taxon>
        <taxon>Omphalotaceae</taxon>
        <taxon>Lentinula</taxon>
    </lineage>
</organism>
<accession>A0A9W9DG15</accession>
<sequence length="246" mass="28210">MSMLGTFRSLQTASLNNISWGSPHNDTADILYHYDLPSKLHKLSLWGCYKRDVLECFLSENSLPITRELDLGLISSSDTEAIGEYIGRLGDNLEALSLGFSSLDAGGDAEDFYLNCDLSRNTQLKSIHFDRLLYFSEYRLTNSWPWISKIISSLRSTALTTICFSIYIPHRRLSESYFHFCWSELDQFFCQGLELLPHFERLQLRICFDHSPQPDIIPLVFAILKRKLPLCDKGGLLQLIVKDKSK</sequence>
<protein>
    <submittedName>
        <fullName evidence="1">Uncharacterized protein</fullName>
    </submittedName>
</protein>
<evidence type="ECO:0000313" key="1">
    <source>
        <dbReference type="EMBL" id="KAJ4468900.1"/>
    </source>
</evidence>
<comment type="caution">
    <text evidence="1">The sequence shown here is derived from an EMBL/GenBank/DDBJ whole genome shotgun (WGS) entry which is preliminary data.</text>
</comment>
<gene>
    <name evidence="1" type="ORF">J3R30DRAFT_3714404</name>
</gene>
<proteinExistence type="predicted"/>
<dbReference type="AlphaFoldDB" id="A0A9W9DG15"/>
<dbReference type="OrthoDB" id="2789810at2759"/>